<accession>M0D9R4</accession>
<dbReference type="OrthoDB" id="375564at2157"/>
<keyword evidence="2" id="KW-0456">Lyase</keyword>
<dbReference type="InterPro" id="IPR011047">
    <property type="entry name" value="Quinoprotein_ADH-like_sf"/>
</dbReference>
<dbReference type="RefSeq" id="WP_008386037.1">
    <property type="nucleotide sequence ID" value="NZ_AOIV01000021.1"/>
</dbReference>
<organism evidence="2 3">
    <name type="scientific">Halogeometricum pallidum JCM 14848</name>
    <dbReference type="NCBI Taxonomy" id="1227487"/>
    <lineage>
        <taxon>Archaea</taxon>
        <taxon>Methanobacteriati</taxon>
        <taxon>Methanobacteriota</taxon>
        <taxon>Stenosarchaea group</taxon>
        <taxon>Halobacteria</taxon>
        <taxon>Halobacteriales</taxon>
        <taxon>Haloferacaceae</taxon>
        <taxon>Halogeometricum</taxon>
    </lineage>
</organism>
<sequence>MADEISLDVLYEVSVADAMRQLRAVPVATGGNGPDALLCVHSAHPGVDPGQNHFTLPTDTLKLTLVTADETVAWTHDVGDGIVPGVWFCPVFPFDLDGDGVEEIWYVDTVDPDHPFSLDGHRLARIDAATGETTGTWDWPDYPYEPMSMAYRNFIFGGHVRGDPVLVTAQGTYREMKLQGWNPDLSRRWETTFAREDPGAQGSHQCPVLDIDGDGVDEVLWGERLLELDAGEQLWCADRDSWSGHSDIVQPTLDHRTGEWTVFTCRESHVEEPPRVVAYDASGERVWTALEEGHMHTGWTARLGEHGRVAMAGANKHAAYEEMDEYAWDAFTGEERELDYPVYSTLPVDLDGNGTHDLVYEMFDREGLVVDHRGEELGRVDGRVARFPPSKLFDFPGEQILAYTADGRVRLWGDSNAADGDAARRRYERPYYRKAQRLASVGYNWRNVAGV</sequence>
<comment type="caution">
    <text evidence="2">The sequence shown here is derived from an EMBL/GenBank/DDBJ whole genome shotgun (WGS) entry which is preliminary data.</text>
</comment>
<reference evidence="2 3" key="1">
    <citation type="journal article" date="2014" name="PLoS Genet.">
        <title>Phylogenetically driven sequencing of extremely halophilic archaea reveals strategies for static and dynamic osmo-response.</title>
        <authorList>
            <person name="Becker E.A."/>
            <person name="Seitzer P.M."/>
            <person name="Tritt A."/>
            <person name="Larsen D."/>
            <person name="Krusor M."/>
            <person name="Yao A.I."/>
            <person name="Wu D."/>
            <person name="Madern D."/>
            <person name="Eisen J.A."/>
            <person name="Darling A.E."/>
            <person name="Facciotti M.T."/>
        </authorList>
    </citation>
    <scope>NUCLEOTIDE SEQUENCE [LARGE SCALE GENOMIC DNA]</scope>
    <source>
        <strain evidence="2 3">JCM 14848</strain>
    </source>
</reference>
<dbReference type="SUPFAM" id="SSF50998">
    <property type="entry name" value="Quinoprotein alcohol dehydrogenase-like"/>
    <property type="match status" value="1"/>
</dbReference>
<dbReference type="Pfam" id="PF21348">
    <property type="entry name" value="RGL11_C"/>
    <property type="match status" value="1"/>
</dbReference>
<dbReference type="InParanoid" id="M0D9R4"/>
<evidence type="ECO:0000313" key="3">
    <source>
        <dbReference type="Proteomes" id="UP000011513"/>
    </source>
</evidence>
<evidence type="ECO:0000313" key="2">
    <source>
        <dbReference type="EMBL" id="ELZ31457.1"/>
    </source>
</evidence>
<name>M0D9R4_HALPD</name>
<dbReference type="AlphaFoldDB" id="M0D9R4"/>
<protein>
    <submittedName>
        <fullName evidence="2">Polysaccharide lyase 11</fullName>
    </submittedName>
</protein>
<dbReference type="Proteomes" id="UP000011513">
    <property type="component" value="Unassembled WGS sequence"/>
</dbReference>
<dbReference type="InterPro" id="IPR049366">
    <property type="entry name" value="RGL11_C"/>
</dbReference>
<dbReference type="EMBL" id="AOIV01000021">
    <property type="protein sequence ID" value="ELZ31457.1"/>
    <property type="molecule type" value="Genomic_DNA"/>
</dbReference>
<proteinExistence type="predicted"/>
<feature type="domain" description="Rhamnogalacturonan lyase family 11 C-terminal" evidence="1">
    <location>
        <begin position="163"/>
        <end position="301"/>
    </location>
</feature>
<dbReference type="GO" id="GO:0016829">
    <property type="term" value="F:lyase activity"/>
    <property type="evidence" value="ECO:0007669"/>
    <property type="project" value="UniProtKB-KW"/>
</dbReference>
<evidence type="ECO:0000259" key="1">
    <source>
        <dbReference type="Pfam" id="PF21348"/>
    </source>
</evidence>
<gene>
    <name evidence="2" type="ORF">C474_09157</name>
</gene>
<keyword evidence="3" id="KW-1185">Reference proteome</keyword>
<dbReference type="PATRIC" id="fig|1227487.5.peg.1841"/>